<evidence type="ECO:0000313" key="3">
    <source>
        <dbReference type="Proteomes" id="UP000547528"/>
    </source>
</evidence>
<sequence>MTKRDPSMNPEARREPPPRNPSDLRRSNSEDRGRSPEIDDDVTGKELDRESARQLGTLNDSNRTWVAKHLVMAGRLMDLDPQLALEHALAASRRGGRLALVREAVGLVAYEAGDYAEALRELRTYRRISGDQTHLAVMADCLRGLGKPDKAMELAQEPEAQQLTGSARAELAMVVAGVHQDRGDYAAAVRALEVPELDINRAYSFSPRLFGLYADCLEQVGRSEEAQKWHRRVGVAEQALGMGAFEQPEILDFGEEDEASALPQAKDVVADSPAHSARGGHPADRRGN</sequence>
<keyword evidence="3" id="KW-1185">Reference proteome</keyword>
<accession>A0A7W5TTV5</accession>
<protein>
    <submittedName>
        <fullName evidence="2">Tetratricopeptide (TPR) repeat protein</fullName>
    </submittedName>
</protein>
<proteinExistence type="predicted"/>
<organism evidence="2 3">
    <name type="scientific">Garicola koreensis</name>
    <dbReference type="NCBI Taxonomy" id="1262554"/>
    <lineage>
        <taxon>Bacteria</taxon>
        <taxon>Bacillati</taxon>
        <taxon>Actinomycetota</taxon>
        <taxon>Actinomycetes</taxon>
        <taxon>Micrococcales</taxon>
        <taxon>Micrococcaceae</taxon>
        <taxon>Garicola</taxon>
    </lineage>
</organism>
<name>A0A7W5TTV5_9MICC</name>
<dbReference type="Gene3D" id="1.25.40.10">
    <property type="entry name" value="Tetratricopeptide repeat domain"/>
    <property type="match status" value="1"/>
</dbReference>
<comment type="caution">
    <text evidence="2">The sequence shown here is derived from an EMBL/GenBank/DDBJ whole genome shotgun (WGS) entry which is preliminary data.</text>
</comment>
<dbReference type="Proteomes" id="UP000547528">
    <property type="component" value="Unassembled WGS sequence"/>
</dbReference>
<dbReference type="InterPro" id="IPR011990">
    <property type="entry name" value="TPR-like_helical_dom_sf"/>
</dbReference>
<dbReference type="AlphaFoldDB" id="A0A7W5TTV5"/>
<evidence type="ECO:0000256" key="1">
    <source>
        <dbReference type="SAM" id="MobiDB-lite"/>
    </source>
</evidence>
<gene>
    <name evidence="2" type="ORF">FHX47_000337</name>
</gene>
<dbReference type="RefSeq" id="WP_183357153.1">
    <property type="nucleotide sequence ID" value="NZ_JACIBT010000001.1"/>
</dbReference>
<feature type="region of interest" description="Disordered" evidence="1">
    <location>
        <begin position="256"/>
        <end position="288"/>
    </location>
</feature>
<evidence type="ECO:0000313" key="2">
    <source>
        <dbReference type="EMBL" id="MBB3666744.1"/>
    </source>
</evidence>
<dbReference type="SUPFAM" id="SSF48452">
    <property type="entry name" value="TPR-like"/>
    <property type="match status" value="1"/>
</dbReference>
<dbReference type="EMBL" id="JACIBT010000001">
    <property type="protein sequence ID" value="MBB3666744.1"/>
    <property type="molecule type" value="Genomic_DNA"/>
</dbReference>
<feature type="region of interest" description="Disordered" evidence="1">
    <location>
        <begin position="1"/>
        <end position="50"/>
    </location>
</feature>
<reference evidence="2 3" key="1">
    <citation type="submission" date="2020-08" db="EMBL/GenBank/DDBJ databases">
        <title>Sequencing the genomes of 1000 actinobacteria strains.</title>
        <authorList>
            <person name="Klenk H.-P."/>
        </authorList>
    </citation>
    <scope>NUCLEOTIDE SEQUENCE [LARGE SCALE GENOMIC DNA]</scope>
    <source>
        <strain evidence="2 3">DSM 28238</strain>
    </source>
</reference>